<sequence>MSVSEGMADGSSHTKRKSPQTYSRRAVCGESSIVGRSLFAQNLLRSSFVHTDDVQPALQIC</sequence>
<organism evidence="2 3">
    <name type="scientific">Alloprevotella rava</name>
    <dbReference type="NCBI Taxonomy" id="671218"/>
    <lineage>
        <taxon>Bacteria</taxon>
        <taxon>Pseudomonadati</taxon>
        <taxon>Bacteroidota</taxon>
        <taxon>Bacteroidia</taxon>
        <taxon>Bacteroidales</taxon>
        <taxon>Prevotellaceae</taxon>
        <taxon>Alloprevotella</taxon>
    </lineage>
</organism>
<gene>
    <name evidence="2" type="ORF">FHS60_001360</name>
</gene>
<comment type="caution">
    <text evidence="2">The sequence shown here is derived from an EMBL/GenBank/DDBJ whole genome shotgun (WGS) entry which is preliminary data.</text>
</comment>
<evidence type="ECO:0000256" key="1">
    <source>
        <dbReference type="SAM" id="MobiDB-lite"/>
    </source>
</evidence>
<proteinExistence type="predicted"/>
<reference evidence="2 3" key="1">
    <citation type="submission" date="2020-08" db="EMBL/GenBank/DDBJ databases">
        <title>Genomic Encyclopedia of Type Strains, Phase IV (KMG-IV): sequencing the most valuable type-strain genomes for metagenomic binning, comparative biology and taxonomic classification.</title>
        <authorList>
            <person name="Goeker M."/>
        </authorList>
    </citation>
    <scope>NUCLEOTIDE SEQUENCE [LARGE SCALE GENOMIC DNA]</scope>
    <source>
        <strain evidence="2 3">DSM 22548</strain>
    </source>
</reference>
<evidence type="ECO:0000313" key="3">
    <source>
        <dbReference type="Proteomes" id="UP000541425"/>
    </source>
</evidence>
<dbReference type="EMBL" id="JACICA010000006">
    <property type="protein sequence ID" value="MBB3702887.1"/>
    <property type="molecule type" value="Genomic_DNA"/>
</dbReference>
<protein>
    <submittedName>
        <fullName evidence="2">Uncharacterized protein</fullName>
    </submittedName>
</protein>
<evidence type="ECO:0000313" key="2">
    <source>
        <dbReference type="EMBL" id="MBB3702887.1"/>
    </source>
</evidence>
<dbReference type="Proteomes" id="UP000541425">
    <property type="component" value="Unassembled WGS sequence"/>
</dbReference>
<accession>A0A7W5UNG4</accession>
<dbReference type="AlphaFoldDB" id="A0A7W5UNG4"/>
<name>A0A7W5UNG4_9BACT</name>
<feature type="region of interest" description="Disordered" evidence="1">
    <location>
        <begin position="1"/>
        <end position="24"/>
    </location>
</feature>